<dbReference type="PANTHER" id="PTHR43345">
    <property type="entry name" value="3-ISOPROPYLMALATE DEHYDRATASE SMALL SUBUNIT 2-RELATED-RELATED"/>
    <property type="match status" value="1"/>
</dbReference>
<accession>A0A833E9H7</accession>
<dbReference type="EC" id="4.2.1.33" evidence="6"/>
<comment type="similarity">
    <text evidence="4">Belongs to the LeuD family. LeuD type 1 subfamily.</text>
</comment>
<evidence type="ECO:0000256" key="3">
    <source>
        <dbReference type="ARBA" id="ARBA00004729"/>
    </source>
</evidence>
<dbReference type="AlphaFoldDB" id="A0A833E9H7"/>
<dbReference type="InterPro" id="IPR015928">
    <property type="entry name" value="Aconitase/3IPM_dehydase_swvl"/>
</dbReference>
<dbReference type="InterPro" id="IPR000573">
    <property type="entry name" value="AconitaseA/IPMdHydase_ssu_swvl"/>
</dbReference>
<feature type="domain" description="Aconitase A/isopropylmalate dehydratase small subunit swivel" evidence="13">
    <location>
        <begin position="7"/>
        <end position="124"/>
    </location>
</feature>
<evidence type="ECO:0000313" key="15">
    <source>
        <dbReference type="Proteomes" id="UP000608579"/>
    </source>
</evidence>
<dbReference type="GO" id="GO:0009098">
    <property type="term" value="P:L-leucine biosynthetic process"/>
    <property type="evidence" value="ECO:0007669"/>
    <property type="project" value="UniProtKB-UniPathway"/>
</dbReference>
<evidence type="ECO:0000259" key="13">
    <source>
        <dbReference type="Pfam" id="PF00694"/>
    </source>
</evidence>
<sequence>MPEQIKVIEGKAAPLEADDVDTDQIIPAQFLKLLEKKGLGKYLFYRWRYDEQGSLKGDFILDRPEYRDAKILIAGRNFGIGSSRENAVWALTDFGIKCVIASSFGDIFYTNASKNGLVCIKLPDEQVNQLRKKAREDLTLTIDLENQVIKHPGGEIKFEMEPHIKERLTKGLDDIAITLSQYEEKIREYEGRMPSYLIPKARRFLNE</sequence>
<dbReference type="UniPathway" id="UPA00048">
    <property type="reaction ID" value="UER00071"/>
</dbReference>
<comment type="caution">
    <text evidence="14">The sequence shown here is derived from an EMBL/GenBank/DDBJ whole genome shotgun (WGS) entry which is preliminary data.</text>
</comment>
<keyword evidence="8" id="KW-0028">Amino-acid biosynthesis</keyword>
<dbReference type="NCBIfam" id="TIGR00171">
    <property type="entry name" value="leuD"/>
    <property type="match status" value="1"/>
</dbReference>
<gene>
    <name evidence="14" type="primary">leuD</name>
    <name evidence="14" type="ORF">EYH45_01195</name>
</gene>
<keyword evidence="10" id="KW-0100">Branched-chain amino acid biosynthesis</keyword>
<evidence type="ECO:0000256" key="11">
    <source>
        <dbReference type="ARBA" id="ARBA00031631"/>
    </source>
</evidence>
<comment type="catalytic activity">
    <reaction evidence="1">
        <text>(2R,3S)-3-isopropylmalate = (2S)-2-isopropylmalate</text>
        <dbReference type="Rhea" id="RHEA:32287"/>
        <dbReference type="ChEBI" id="CHEBI:1178"/>
        <dbReference type="ChEBI" id="CHEBI:35121"/>
        <dbReference type="EC" id="4.2.1.33"/>
    </reaction>
</comment>
<evidence type="ECO:0000256" key="1">
    <source>
        <dbReference type="ARBA" id="ARBA00000491"/>
    </source>
</evidence>
<dbReference type="GO" id="GO:0003861">
    <property type="term" value="F:3-isopropylmalate dehydratase activity"/>
    <property type="evidence" value="ECO:0007669"/>
    <property type="project" value="UniProtKB-EC"/>
</dbReference>
<comment type="function">
    <text evidence="2">Catalyzes the isomerization between 2-isopropylmalate and 3-isopropylmalate, via the formation of 2-isopropylmaleate.</text>
</comment>
<dbReference type="GO" id="GO:0009316">
    <property type="term" value="C:3-isopropylmalate dehydratase complex"/>
    <property type="evidence" value="ECO:0007669"/>
    <property type="project" value="InterPro"/>
</dbReference>
<comment type="pathway">
    <text evidence="3">Amino-acid biosynthesis; L-leucine biosynthesis; L-leucine from 3-methyl-2-oxobutanoate: step 2/4.</text>
</comment>
<evidence type="ECO:0000256" key="6">
    <source>
        <dbReference type="ARBA" id="ARBA00011998"/>
    </source>
</evidence>
<dbReference type="PANTHER" id="PTHR43345:SF5">
    <property type="entry name" value="3-ISOPROPYLMALATE DEHYDRATASE SMALL SUBUNIT"/>
    <property type="match status" value="1"/>
</dbReference>
<keyword evidence="7" id="KW-0432">Leucine biosynthesis</keyword>
<reference evidence="14" key="1">
    <citation type="journal article" date="2020" name="ISME J.">
        <title>Gammaproteobacteria mediating utilization of methyl-, sulfur- and petroleum organic compounds in deep ocean hydrothermal plumes.</title>
        <authorList>
            <person name="Zhou Z."/>
            <person name="Liu Y."/>
            <person name="Pan J."/>
            <person name="Cron B.R."/>
            <person name="Toner B.M."/>
            <person name="Anantharaman K."/>
            <person name="Breier J.A."/>
            <person name="Dick G.J."/>
            <person name="Li M."/>
        </authorList>
    </citation>
    <scope>NUCLEOTIDE SEQUENCE</scope>
    <source>
        <strain evidence="14">SZUA-1515</strain>
    </source>
</reference>
<name>A0A833E9H7_CALS0</name>
<dbReference type="Gene3D" id="3.20.19.10">
    <property type="entry name" value="Aconitase, domain 4"/>
    <property type="match status" value="1"/>
</dbReference>
<dbReference type="InterPro" id="IPR004431">
    <property type="entry name" value="3-IsopropMal_deHydase_ssu"/>
</dbReference>
<evidence type="ECO:0000256" key="2">
    <source>
        <dbReference type="ARBA" id="ARBA00002695"/>
    </source>
</evidence>
<evidence type="ECO:0000256" key="12">
    <source>
        <dbReference type="ARBA" id="ARBA00033368"/>
    </source>
</evidence>
<dbReference type="CDD" id="cd01577">
    <property type="entry name" value="IPMI_Swivel"/>
    <property type="match status" value="1"/>
</dbReference>
<dbReference type="Proteomes" id="UP000608579">
    <property type="component" value="Unassembled WGS sequence"/>
</dbReference>
<dbReference type="FunFam" id="3.20.19.10:FF:000003">
    <property type="entry name" value="3-isopropylmalate dehydratase small subunit"/>
    <property type="match status" value="1"/>
</dbReference>
<dbReference type="HAMAP" id="MF_01031">
    <property type="entry name" value="LeuD_type1"/>
    <property type="match status" value="1"/>
</dbReference>
<evidence type="ECO:0000256" key="7">
    <source>
        <dbReference type="ARBA" id="ARBA00022430"/>
    </source>
</evidence>
<dbReference type="NCBIfam" id="NF002458">
    <property type="entry name" value="PRK01641.1"/>
    <property type="match status" value="1"/>
</dbReference>
<evidence type="ECO:0000256" key="8">
    <source>
        <dbReference type="ARBA" id="ARBA00022605"/>
    </source>
</evidence>
<proteinExistence type="inferred from homology"/>
<evidence type="ECO:0000313" key="14">
    <source>
        <dbReference type="EMBL" id="HIQ29159.1"/>
    </source>
</evidence>
<evidence type="ECO:0000256" key="9">
    <source>
        <dbReference type="ARBA" id="ARBA00023239"/>
    </source>
</evidence>
<evidence type="ECO:0000256" key="5">
    <source>
        <dbReference type="ARBA" id="ARBA00011271"/>
    </source>
</evidence>
<dbReference type="SUPFAM" id="SSF52016">
    <property type="entry name" value="LeuD/IlvD-like"/>
    <property type="match status" value="1"/>
</dbReference>
<evidence type="ECO:0000256" key="4">
    <source>
        <dbReference type="ARBA" id="ARBA00009845"/>
    </source>
</evidence>
<keyword evidence="9 14" id="KW-0456">Lyase</keyword>
<protein>
    <recommendedName>
        <fullName evidence="6">3-isopropylmalate dehydratase</fullName>
        <ecNumber evidence="6">4.2.1.33</ecNumber>
    </recommendedName>
    <alternativeName>
        <fullName evidence="11">Alpha-IPM isomerase</fullName>
    </alternativeName>
    <alternativeName>
        <fullName evidence="12">Isopropylmalate isomerase</fullName>
    </alternativeName>
</protein>
<organism evidence="14 15">
    <name type="scientific">Caldiarchaeum subterraneum</name>
    <dbReference type="NCBI Taxonomy" id="311458"/>
    <lineage>
        <taxon>Archaea</taxon>
        <taxon>Nitrososphaerota</taxon>
        <taxon>Candidatus Caldarchaeales</taxon>
        <taxon>Candidatus Caldarchaeaceae</taxon>
        <taxon>Candidatus Caldarchaeum</taxon>
    </lineage>
</organism>
<comment type="subunit">
    <text evidence="5">Heterodimer of LeuC and LeuD.</text>
</comment>
<dbReference type="InterPro" id="IPR050075">
    <property type="entry name" value="LeuD"/>
</dbReference>
<evidence type="ECO:0000256" key="10">
    <source>
        <dbReference type="ARBA" id="ARBA00023304"/>
    </source>
</evidence>
<dbReference type="Pfam" id="PF00694">
    <property type="entry name" value="Aconitase_C"/>
    <property type="match status" value="1"/>
</dbReference>
<dbReference type="EMBL" id="DQVM01000026">
    <property type="protein sequence ID" value="HIQ29159.1"/>
    <property type="molecule type" value="Genomic_DNA"/>
</dbReference>
<dbReference type="InterPro" id="IPR033940">
    <property type="entry name" value="IPMI_Swivel"/>
</dbReference>